<comment type="caution">
    <text evidence="2">The sequence shown here is derived from an EMBL/GenBank/DDBJ whole genome shotgun (WGS) entry which is preliminary data.</text>
</comment>
<keyword evidence="3" id="KW-1185">Reference proteome</keyword>
<protein>
    <submittedName>
        <fullName evidence="2">Uncharacterized protein</fullName>
    </submittedName>
</protein>
<proteinExistence type="predicted"/>
<name>A0A8X6GBK8_TRICU</name>
<dbReference type="OrthoDB" id="6438093at2759"/>
<gene>
    <name evidence="2" type="ORF">TNCT_417241</name>
    <name evidence="1" type="ORF">TNCT_81041</name>
</gene>
<reference evidence="2" key="1">
    <citation type="submission" date="2020-07" db="EMBL/GenBank/DDBJ databases">
        <title>Multicomponent nature underlies the extraordinary mechanical properties of spider dragline silk.</title>
        <authorList>
            <person name="Kono N."/>
            <person name="Nakamura H."/>
            <person name="Mori M."/>
            <person name="Yoshida Y."/>
            <person name="Ohtoshi R."/>
            <person name="Malay A.D."/>
            <person name="Moran D.A.P."/>
            <person name="Tomita M."/>
            <person name="Numata K."/>
            <person name="Arakawa K."/>
        </authorList>
    </citation>
    <scope>NUCLEOTIDE SEQUENCE</scope>
</reference>
<evidence type="ECO:0000313" key="1">
    <source>
        <dbReference type="EMBL" id="GFQ63829.1"/>
    </source>
</evidence>
<evidence type="ECO:0000313" key="2">
    <source>
        <dbReference type="EMBL" id="GFQ78913.1"/>
    </source>
</evidence>
<dbReference type="AlphaFoldDB" id="A0A8X6GBK8"/>
<dbReference type="Proteomes" id="UP000887116">
    <property type="component" value="Unassembled WGS sequence"/>
</dbReference>
<dbReference type="EMBL" id="BMAO01012084">
    <property type="protein sequence ID" value="GFQ78913.1"/>
    <property type="molecule type" value="Genomic_DNA"/>
</dbReference>
<sequence>MDFFVNRLCICRRHDIRMVTEKATDDHHLHMNYDTHSRMLMPEDRLGGSYDYQEIDQASRVARFDLVRLRESPLGSV</sequence>
<organism evidence="2 3">
    <name type="scientific">Trichonephila clavata</name>
    <name type="common">Joro spider</name>
    <name type="synonym">Nephila clavata</name>
    <dbReference type="NCBI Taxonomy" id="2740835"/>
    <lineage>
        <taxon>Eukaryota</taxon>
        <taxon>Metazoa</taxon>
        <taxon>Ecdysozoa</taxon>
        <taxon>Arthropoda</taxon>
        <taxon>Chelicerata</taxon>
        <taxon>Arachnida</taxon>
        <taxon>Araneae</taxon>
        <taxon>Araneomorphae</taxon>
        <taxon>Entelegynae</taxon>
        <taxon>Araneoidea</taxon>
        <taxon>Nephilidae</taxon>
        <taxon>Trichonephila</taxon>
    </lineage>
</organism>
<dbReference type="EMBL" id="BMAO01009970">
    <property type="protein sequence ID" value="GFQ63829.1"/>
    <property type="molecule type" value="Genomic_DNA"/>
</dbReference>
<accession>A0A8X6GBK8</accession>
<evidence type="ECO:0000313" key="3">
    <source>
        <dbReference type="Proteomes" id="UP000887116"/>
    </source>
</evidence>